<keyword evidence="2" id="KW-1185">Reference proteome</keyword>
<comment type="caution">
    <text evidence="1">The sequence shown here is derived from an EMBL/GenBank/DDBJ whole genome shotgun (WGS) entry which is preliminary data.</text>
</comment>
<evidence type="ECO:0000313" key="1">
    <source>
        <dbReference type="EMBL" id="MBM7657863.1"/>
    </source>
</evidence>
<gene>
    <name evidence="1" type="ORF">JOC27_001313</name>
</gene>
<dbReference type="EMBL" id="JAFBEV010000009">
    <property type="protein sequence ID" value="MBM7657863.1"/>
    <property type="molecule type" value="Genomic_DNA"/>
</dbReference>
<protein>
    <recommendedName>
        <fullName evidence="3">DUF4227 family protein</fullName>
    </recommendedName>
</protein>
<dbReference type="InterPro" id="IPR025321">
    <property type="entry name" value="DUF4227"/>
</dbReference>
<reference evidence="1 2" key="1">
    <citation type="submission" date="2021-01" db="EMBL/GenBank/DDBJ databases">
        <title>Genomic Encyclopedia of Type Strains, Phase IV (KMG-IV): sequencing the most valuable type-strain genomes for metagenomic binning, comparative biology and taxonomic classification.</title>
        <authorList>
            <person name="Goeker M."/>
        </authorList>
    </citation>
    <scope>NUCLEOTIDE SEQUENCE [LARGE SCALE GENOMIC DNA]</scope>
    <source>
        <strain evidence="1 2">DSM 100968</strain>
    </source>
</reference>
<organism evidence="1 2">
    <name type="scientific">Sporolactobacillus spathodeae</name>
    <dbReference type="NCBI Taxonomy" id="1465502"/>
    <lineage>
        <taxon>Bacteria</taxon>
        <taxon>Bacillati</taxon>
        <taxon>Bacillota</taxon>
        <taxon>Bacilli</taxon>
        <taxon>Bacillales</taxon>
        <taxon>Sporolactobacillaceae</taxon>
        <taxon>Sporolactobacillus</taxon>
    </lineage>
</organism>
<name>A0ABS2Q7U5_9BACL</name>
<sequence length="83" mass="9625">MIEYVRNFFKGLKLLLFFALLTAAFYTGLTWIDGHEERVHRYDQPGSDAVKVSLFSKNQVSDILNGETINLSRRLIEFLRDGE</sequence>
<dbReference type="Pfam" id="PF14004">
    <property type="entry name" value="DUF4227"/>
    <property type="match status" value="1"/>
</dbReference>
<accession>A0ABS2Q7U5</accession>
<proteinExistence type="predicted"/>
<dbReference type="RefSeq" id="WP_205006177.1">
    <property type="nucleotide sequence ID" value="NZ_CBCRXA010000009.1"/>
</dbReference>
<evidence type="ECO:0000313" key="2">
    <source>
        <dbReference type="Proteomes" id="UP000823201"/>
    </source>
</evidence>
<evidence type="ECO:0008006" key="3">
    <source>
        <dbReference type="Google" id="ProtNLM"/>
    </source>
</evidence>
<dbReference type="Proteomes" id="UP000823201">
    <property type="component" value="Unassembled WGS sequence"/>
</dbReference>